<keyword evidence="3" id="KW-0449">Lipoprotein</keyword>
<comment type="subcellular location">
    <subcellularLocation>
        <location evidence="1">Cell membrane</location>
        <topology evidence="1">Lipid-anchor</topology>
        <topology evidence="1">GPI-anchor</topology>
    </subcellularLocation>
</comment>
<evidence type="ECO:0000256" key="7">
    <source>
        <dbReference type="ARBA" id="ARBA00023180"/>
    </source>
</evidence>
<dbReference type="GO" id="GO:0005886">
    <property type="term" value="C:plasma membrane"/>
    <property type="evidence" value="ECO:0007669"/>
    <property type="project" value="UniProtKB-SubCell"/>
</dbReference>
<evidence type="ECO:0000256" key="6">
    <source>
        <dbReference type="ARBA" id="ARBA00023157"/>
    </source>
</evidence>
<keyword evidence="11" id="KW-1185">Reference proteome</keyword>
<dbReference type="GO" id="GO:0009506">
    <property type="term" value="C:plasmodesma"/>
    <property type="evidence" value="ECO:0007669"/>
    <property type="project" value="UniProtKB-ARBA"/>
</dbReference>
<dbReference type="InterPro" id="IPR012946">
    <property type="entry name" value="X8"/>
</dbReference>
<keyword evidence="4 8" id="KW-0732">Signal</keyword>
<name>A0A0E0D6W3_9ORYZ</name>
<dbReference type="PANTHER" id="PTHR31044">
    <property type="entry name" value="BETA-1,3 GLUCANASE"/>
    <property type="match status" value="1"/>
</dbReference>
<dbReference type="PANTHER" id="PTHR31044:SF35">
    <property type="entry name" value="GLUCAN ENDO-1,3-BETA-GLUCOSIDASE 4-LIKE"/>
    <property type="match status" value="1"/>
</dbReference>
<evidence type="ECO:0000256" key="4">
    <source>
        <dbReference type="ARBA" id="ARBA00022729"/>
    </source>
</evidence>
<evidence type="ECO:0000256" key="5">
    <source>
        <dbReference type="ARBA" id="ARBA00023136"/>
    </source>
</evidence>
<dbReference type="GO" id="GO:0098552">
    <property type="term" value="C:side of membrane"/>
    <property type="evidence" value="ECO:0007669"/>
    <property type="project" value="UniProtKB-KW"/>
</dbReference>
<dbReference type="FunFam" id="1.20.58.1040:FF:000001">
    <property type="entry name" value="Glucan endo-1,3-beta-glucosidase 4"/>
    <property type="match status" value="1"/>
</dbReference>
<dbReference type="InterPro" id="IPR044788">
    <property type="entry name" value="X8_dom_prot"/>
</dbReference>
<evidence type="ECO:0000256" key="1">
    <source>
        <dbReference type="ARBA" id="ARBA00004609"/>
    </source>
</evidence>
<evidence type="ECO:0000256" key="3">
    <source>
        <dbReference type="ARBA" id="ARBA00022622"/>
    </source>
</evidence>
<proteinExistence type="predicted"/>
<organism evidence="10">
    <name type="scientific">Oryza meridionalis</name>
    <dbReference type="NCBI Taxonomy" id="40149"/>
    <lineage>
        <taxon>Eukaryota</taxon>
        <taxon>Viridiplantae</taxon>
        <taxon>Streptophyta</taxon>
        <taxon>Embryophyta</taxon>
        <taxon>Tracheophyta</taxon>
        <taxon>Spermatophyta</taxon>
        <taxon>Magnoliopsida</taxon>
        <taxon>Liliopsida</taxon>
        <taxon>Poales</taxon>
        <taxon>Poaceae</taxon>
        <taxon>BOP clade</taxon>
        <taxon>Oryzoideae</taxon>
        <taxon>Oryzeae</taxon>
        <taxon>Oryzinae</taxon>
        <taxon>Oryza</taxon>
    </lineage>
</organism>
<dbReference type="Gene3D" id="1.20.58.1040">
    <property type="match status" value="1"/>
</dbReference>
<protein>
    <recommendedName>
        <fullName evidence="9">X8 domain-containing protein</fullName>
    </recommendedName>
</protein>
<dbReference type="STRING" id="40149.A0A0E0D6W3"/>
<feature type="domain" description="X8" evidence="9">
    <location>
        <begin position="50"/>
        <end position="135"/>
    </location>
</feature>
<reference evidence="10" key="2">
    <citation type="submission" date="2018-05" db="EMBL/GenBank/DDBJ databases">
        <title>OmerRS3 (Oryza meridionalis Reference Sequence Version 3).</title>
        <authorList>
            <person name="Zhang J."/>
            <person name="Kudrna D."/>
            <person name="Lee S."/>
            <person name="Talag J."/>
            <person name="Welchert J."/>
            <person name="Wing R.A."/>
        </authorList>
    </citation>
    <scope>NUCLEOTIDE SEQUENCE [LARGE SCALE GENOMIC DNA]</scope>
    <source>
        <strain evidence="10">cv. OR44</strain>
    </source>
</reference>
<keyword evidence="3" id="KW-0336">GPI-anchor</keyword>
<evidence type="ECO:0000259" key="9">
    <source>
        <dbReference type="SMART" id="SM00768"/>
    </source>
</evidence>
<dbReference type="EnsemblPlants" id="OMERI03G31530.1">
    <property type="protein sequence ID" value="OMERI03G31530.1"/>
    <property type="gene ID" value="OMERI03G31530"/>
</dbReference>
<sequence length="145" mass="16389">MCISIPPNAGRVKNWDPMKQSATRVILLLCLILHFLGTSAQQEDPNWEKQWCIADQQTPDDVLQQSLSWACGPGGANCTMIQPNKSCYFPNNVKDHASYAFNSYWQKFKKQGGSCYFNAAAMVTDLDPKTHEQDYKLIIPEEADQ</sequence>
<keyword evidence="7" id="KW-0325">Glycoprotein</keyword>
<dbReference type="eggNOG" id="ENOG502S3P7">
    <property type="taxonomic scope" value="Eukaryota"/>
</dbReference>
<evidence type="ECO:0000313" key="11">
    <source>
        <dbReference type="Proteomes" id="UP000008021"/>
    </source>
</evidence>
<evidence type="ECO:0000256" key="8">
    <source>
        <dbReference type="SAM" id="SignalP"/>
    </source>
</evidence>
<evidence type="ECO:0000256" key="2">
    <source>
        <dbReference type="ARBA" id="ARBA00022475"/>
    </source>
</evidence>
<reference evidence="10" key="1">
    <citation type="submission" date="2015-04" db="UniProtKB">
        <authorList>
            <consortium name="EnsemblPlants"/>
        </authorList>
    </citation>
    <scope>IDENTIFICATION</scope>
</reference>
<keyword evidence="6" id="KW-1015">Disulfide bond</keyword>
<keyword evidence="2" id="KW-1003">Cell membrane</keyword>
<keyword evidence="5" id="KW-0472">Membrane</keyword>
<dbReference type="SMART" id="SM00768">
    <property type="entry name" value="X8"/>
    <property type="match status" value="1"/>
</dbReference>
<feature type="chain" id="PRO_5002356578" description="X8 domain-containing protein" evidence="8">
    <location>
        <begin position="41"/>
        <end position="145"/>
    </location>
</feature>
<dbReference type="Pfam" id="PF07983">
    <property type="entry name" value="X8"/>
    <property type="match status" value="1"/>
</dbReference>
<feature type="signal peptide" evidence="8">
    <location>
        <begin position="1"/>
        <end position="40"/>
    </location>
</feature>
<dbReference type="HOGENOM" id="CLU_031666_5_2_1"/>
<dbReference type="AlphaFoldDB" id="A0A0E0D6W3"/>
<evidence type="ECO:0000313" key="10">
    <source>
        <dbReference type="EnsemblPlants" id="OMERI03G31530.1"/>
    </source>
</evidence>
<accession>A0A0E0D6W3</accession>
<dbReference type="Gramene" id="OMERI03G31530.1">
    <property type="protein sequence ID" value="OMERI03G31530.1"/>
    <property type="gene ID" value="OMERI03G31530"/>
</dbReference>
<dbReference type="Proteomes" id="UP000008021">
    <property type="component" value="Chromosome 3"/>
</dbReference>